<organism evidence="5 6">
    <name type="scientific">Neodiprion lecontei</name>
    <name type="common">Redheaded pine sawfly</name>
    <dbReference type="NCBI Taxonomy" id="441921"/>
    <lineage>
        <taxon>Eukaryota</taxon>
        <taxon>Metazoa</taxon>
        <taxon>Ecdysozoa</taxon>
        <taxon>Arthropoda</taxon>
        <taxon>Hexapoda</taxon>
        <taxon>Insecta</taxon>
        <taxon>Pterygota</taxon>
        <taxon>Neoptera</taxon>
        <taxon>Endopterygota</taxon>
        <taxon>Hymenoptera</taxon>
        <taxon>Tenthredinoidea</taxon>
        <taxon>Diprionidae</taxon>
        <taxon>Diprioninae</taxon>
        <taxon>Neodiprion</taxon>
    </lineage>
</organism>
<dbReference type="InterPro" id="IPR003604">
    <property type="entry name" value="Matrin/U1-like-C_Znf_C2H2"/>
</dbReference>
<keyword evidence="5" id="KW-1185">Reference proteome</keyword>
<keyword evidence="2" id="KW-0863">Zinc-finger</keyword>
<dbReference type="SMART" id="SM00451">
    <property type="entry name" value="ZnF_U1"/>
    <property type="match status" value="1"/>
</dbReference>
<reference evidence="6" key="1">
    <citation type="submission" date="2025-08" db="UniProtKB">
        <authorList>
            <consortium name="RefSeq"/>
        </authorList>
    </citation>
    <scope>IDENTIFICATION</scope>
    <source>
        <tissue evidence="6">Thorax and Abdomen</tissue>
    </source>
</reference>
<dbReference type="PANTHER" id="PTHR44029">
    <property type="entry name" value="DNAJ HOMOLOG SUBFAMILY C MEMBER 21"/>
    <property type="match status" value="1"/>
</dbReference>
<dbReference type="Pfam" id="PF00226">
    <property type="entry name" value="DnaJ"/>
    <property type="match status" value="1"/>
</dbReference>
<dbReference type="PROSITE" id="PS50076">
    <property type="entry name" value="DNAJ_2"/>
    <property type="match status" value="1"/>
</dbReference>
<keyword evidence="1" id="KW-0479">Metal-binding</keyword>
<dbReference type="InterPro" id="IPR054076">
    <property type="entry name" value="ZUO1-like_ZHD"/>
</dbReference>
<evidence type="ECO:0000256" key="2">
    <source>
        <dbReference type="ARBA" id="ARBA00022771"/>
    </source>
</evidence>
<evidence type="ECO:0000313" key="5">
    <source>
        <dbReference type="Proteomes" id="UP000829291"/>
    </source>
</evidence>
<dbReference type="SUPFAM" id="SSF46565">
    <property type="entry name" value="Chaperone J-domain"/>
    <property type="match status" value="1"/>
</dbReference>
<dbReference type="InterPro" id="IPR001623">
    <property type="entry name" value="DnaJ_domain"/>
</dbReference>
<dbReference type="InterPro" id="IPR022755">
    <property type="entry name" value="Znf_C2H2_jaz"/>
</dbReference>
<dbReference type="Gene3D" id="1.10.287.110">
    <property type="entry name" value="DnaJ domain"/>
    <property type="match status" value="1"/>
</dbReference>
<sequence length="570" mass="66450">MKCHYEVLGVSRDASDDDLKKAYRKLALKCHPDKNFDNTEDAKEQFQIVQRAWEVLNDPQERAWYDNHREAILKGGIGGNYKDDSIDLFQYFTTSCYEGYGDGEKEFYTVYGKVFEQLTAEESEFCKEEDLDDKVSGFGNSTSSYHDVHKFYAYWQSYSTKRSFAWLDTYDIRDTPNRRALRLAEKENKKIRDKAKKERNEQVRNLVAFVRKRDKRVKAHAKILAERAKENTEKTQERRKQQLIQRQKELESYTEPEWSKFSNIEQDLKVIEANLAAEFGEELTSNIDSKDADDTDSNTLYCVACSKIYKTRKAFANHENSKKHDDNVSTMIASFLADENMEFECSIRKYNSDSELNFKCAQENELDNPVLDMTEKSRKSKKKKRKNVQKVILEQTTDDEQELDAHFGWSKKQRRKQKQKEATLDNKYHTVPETIDNFTKGNKVNFDDTDLSFEVDARLLTQSTKKSKGQYFTHSMLNSRSRAASGTRWKYESTASALSVHTQCNQWKTTDIYRYKSHYRRDTRGHVAETPGASIGEHTSTTTVQGPACTELEYRSPIPALKMCSRNHEK</sequence>
<dbReference type="Pfam" id="PF12171">
    <property type="entry name" value="zf-C2H2_jaz"/>
    <property type="match status" value="1"/>
</dbReference>
<dbReference type="InterPro" id="IPR013087">
    <property type="entry name" value="Znf_C2H2_type"/>
</dbReference>
<dbReference type="PROSITE" id="PS00636">
    <property type="entry name" value="DNAJ_1"/>
    <property type="match status" value="1"/>
</dbReference>
<gene>
    <name evidence="6" type="primary">LOC107219311</name>
</gene>
<evidence type="ECO:0000313" key="6">
    <source>
        <dbReference type="RefSeq" id="XP_046593892.1"/>
    </source>
</evidence>
<dbReference type="SUPFAM" id="SSF57667">
    <property type="entry name" value="beta-beta-alpha zinc fingers"/>
    <property type="match status" value="1"/>
</dbReference>
<protein>
    <submittedName>
        <fullName evidence="6">DnaJ homolog subfamily C member 21-like</fullName>
    </submittedName>
</protein>
<dbReference type="SMART" id="SM00271">
    <property type="entry name" value="DnaJ"/>
    <property type="match status" value="1"/>
</dbReference>
<dbReference type="InterPro" id="IPR051964">
    <property type="entry name" value="Chaperone_stress_response"/>
</dbReference>
<dbReference type="PANTHER" id="PTHR44029:SF1">
    <property type="entry name" value="DNAJ HOMOLOG SUBFAMILY C MEMBER 21"/>
    <property type="match status" value="1"/>
</dbReference>
<dbReference type="InterPro" id="IPR018253">
    <property type="entry name" value="DnaJ_domain_CS"/>
</dbReference>
<dbReference type="Pfam" id="PF21884">
    <property type="entry name" value="ZUO1-like_ZHD"/>
    <property type="match status" value="1"/>
</dbReference>
<name>A0ABM3G0U6_NEOLC</name>
<dbReference type="Proteomes" id="UP000829291">
    <property type="component" value="Chromosome 4"/>
</dbReference>
<accession>A0ABM3G0U6</accession>
<keyword evidence="3" id="KW-0862">Zinc</keyword>
<evidence type="ECO:0000259" key="4">
    <source>
        <dbReference type="PROSITE" id="PS50076"/>
    </source>
</evidence>
<dbReference type="CDD" id="cd06257">
    <property type="entry name" value="DnaJ"/>
    <property type="match status" value="1"/>
</dbReference>
<dbReference type="GeneID" id="107219311"/>
<dbReference type="PROSITE" id="PS00028">
    <property type="entry name" value="ZINC_FINGER_C2H2_1"/>
    <property type="match status" value="1"/>
</dbReference>
<dbReference type="InterPro" id="IPR036236">
    <property type="entry name" value="Znf_C2H2_sf"/>
</dbReference>
<dbReference type="InterPro" id="IPR036869">
    <property type="entry name" value="J_dom_sf"/>
</dbReference>
<evidence type="ECO:0000256" key="3">
    <source>
        <dbReference type="ARBA" id="ARBA00022833"/>
    </source>
</evidence>
<proteinExistence type="predicted"/>
<dbReference type="PRINTS" id="PR00625">
    <property type="entry name" value="JDOMAIN"/>
</dbReference>
<dbReference type="Gene3D" id="3.30.160.60">
    <property type="entry name" value="Classic Zinc Finger"/>
    <property type="match status" value="1"/>
</dbReference>
<evidence type="ECO:0000256" key="1">
    <source>
        <dbReference type="ARBA" id="ARBA00022723"/>
    </source>
</evidence>
<feature type="domain" description="J" evidence="4">
    <location>
        <begin position="3"/>
        <end position="69"/>
    </location>
</feature>
<dbReference type="RefSeq" id="XP_046593892.1">
    <property type="nucleotide sequence ID" value="XM_046737936.1"/>
</dbReference>